<proteinExistence type="predicted"/>
<organism evidence="4 5">
    <name type="scientific">Stylophora pistillata</name>
    <name type="common">Smooth cauliflower coral</name>
    <dbReference type="NCBI Taxonomy" id="50429"/>
    <lineage>
        <taxon>Eukaryota</taxon>
        <taxon>Metazoa</taxon>
        <taxon>Cnidaria</taxon>
        <taxon>Anthozoa</taxon>
        <taxon>Hexacorallia</taxon>
        <taxon>Scleractinia</taxon>
        <taxon>Astrocoeniina</taxon>
        <taxon>Pocilloporidae</taxon>
        <taxon>Stylophora</taxon>
    </lineage>
</organism>
<comment type="caution">
    <text evidence="1">Lacks conserved residue(s) required for the propagation of feature annotation.</text>
</comment>
<name>A0A2B4SKU0_STYPI</name>
<keyword evidence="5" id="KW-1185">Reference proteome</keyword>
<keyword evidence="1" id="KW-0245">EGF-like domain</keyword>
<dbReference type="EMBL" id="LSMT01000071">
    <property type="protein sequence ID" value="PFX29112.1"/>
    <property type="molecule type" value="Genomic_DNA"/>
</dbReference>
<evidence type="ECO:0000256" key="1">
    <source>
        <dbReference type="PROSITE-ProRule" id="PRU00076"/>
    </source>
</evidence>
<dbReference type="Proteomes" id="UP000225706">
    <property type="component" value="Unassembled WGS sequence"/>
</dbReference>
<protein>
    <recommendedName>
        <fullName evidence="3">EGF-like domain-containing protein</fullName>
    </recommendedName>
</protein>
<dbReference type="OrthoDB" id="5989933at2759"/>
<keyword evidence="2" id="KW-0175">Coiled coil</keyword>
<feature type="coiled-coil region" evidence="2">
    <location>
        <begin position="950"/>
        <end position="984"/>
    </location>
</feature>
<evidence type="ECO:0000313" key="4">
    <source>
        <dbReference type="EMBL" id="PFX29112.1"/>
    </source>
</evidence>
<comment type="caution">
    <text evidence="4">The sequence shown here is derived from an EMBL/GenBank/DDBJ whole genome shotgun (WGS) entry which is preliminary data.</text>
</comment>
<dbReference type="SUPFAM" id="SSF57196">
    <property type="entry name" value="EGF/Laminin"/>
    <property type="match status" value="1"/>
</dbReference>
<dbReference type="PROSITE" id="PS50026">
    <property type="entry name" value="EGF_3"/>
    <property type="match status" value="1"/>
</dbReference>
<reference evidence="5" key="1">
    <citation type="journal article" date="2017" name="bioRxiv">
        <title>Comparative analysis of the genomes of Stylophora pistillata and Acropora digitifera provides evidence for extensive differences between species of corals.</title>
        <authorList>
            <person name="Voolstra C.R."/>
            <person name="Li Y."/>
            <person name="Liew Y.J."/>
            <person name="Baumgarten S."/>
            <person name="Zoccola D."/>
            <person name="Flot J.-F."/>
            <person name="Tambutte S."/>
            <person name="Allemand D."/>
            <person name="Aranda M."/>
        </authorList>
    </citation>
    <scope>NUCLEOTIDE SEQUENCE [LARGE SCALE GENOMIC DNA]</scope>
</reference>
<dbReference type="CDD" id="cd00054">
    <property type="entry name" value="EGF_CA"/>
    <property type="match status" value="1"/>
</dbReference>
<gene>
    <name evidence="4" type="ORF">AWC38_SpisGene6173</name>
</gene>
<dbReference type="InterPro" id="IPR000742">
    <property type="entry name" value="EGF"/>
</dbReference>
<accession>A0A2B4SKU0</accession>
<evidence type="ECO:0000313" key="5">
    <source>
        <dbReference type="Proteomes" id="UP000225706"/>
    </source>
</evidence>
<dbReference type="Gene3D" id="2.10.25.10">
    <property type="entry name" value="Laminin"/>
    <property type="match status" value="1"/>
</dbReference>
<feature type="domain" description="EGF-like" evidence="3">
    <location>
        <begin position="96"/>
        <end position="134"/>
    </location>
</feature>
<evidence type="ECO:0000259" key="3">
    <source>
        <dbReference type="PROSITE" id="PS50026"/>
    </source>
</evidence>
<sequence>MHSSEILMNALVEAIPVTITATTQMAATFAHVDQVTYCQRTGKNTKDLSLTPPVYFLANRDMIWSDHSREHALLLHGGAENCLSVKVTAILLSREKIKTCQPNPCKQGGKCLTLNEKEYACNCEGTGYKGSHCETGHVVTPIFPKLLTNTKSGRLFLLARPLRRLKVILTSEKEVAFQPQSVVFDPLKIMEGFTVLAEKPGIRKITYDLQGESENDFEVPTPGVLFSAPKMFPNGSLSTKLFLRKGELPTGCEEQQTKVSCEARLISTAPWTKNPPSTNGIVHITAADNLNIPLSLIGLNPRNGVSRDKMIEAGMAMTSSSKQYALLHLRNGTCQARLTDSNSLLELIQNDAFVSSFMGALSSVAPDWLSFSVDENNNLFNIQNIAASLVPNLEHCPEFPLNSASSLVYYRPTVNYKIRVAQTDVYLFADGTTCFAIDICKPGLLVSLSIGQANILKSSLNIFQDMQDKGLSLHVDSIGIHKDKETARFVNGFIWNGQELQELSPFHFNMWLKGNLNWKFGIPKRLLLTLRMSGDAIIRSERMDSLFTTLMSQRMDMQLRGEASLNVSGRVLRKDFILRLGSIKASGKAILGGKAECSKKVQGIFLTLEKSSNNFLEKSPFATYIWPIENQHIRLAILMSVSRGMQDNIVNIGEVKSFLSSIISLIPDLQYVIVKAKEVIPHGEIALEKSFDTVSQMNASVTELEKMITGDTVAVTRALTLLNRIENKFKYLLSIIDVIIDHIPSSSNKGKYAVLSNRIDGIQARFPTELRLNLDGESVNQAFNGISFHFRGKLCLKNLCLKDLSTTLDYLTERNCVSNTTHTSVFRGRGEALRQMALSQDNILTLPMGHVVEFFFPRDSKEVSGHFAGISNLLAVNQYVNVSLTKNQLSFEMQGKIFDRYMANMNVVAVIGHASDWSSLIFAVNGRMTNSSQLPNLLQRRVTAFVNFVAERAVKRVERCERSISRAEEKLQIAKELVKKKKSIFDEALLEKQRRLSRFQRISTEYGKASLELESSLDQFLKVKNRKICQFLSCDFIDSNTYIPAVCQKPVFVNYTVPVCRRVKDTVKEEVIVSKVEKKIQMIPSSTHTRVNKCGGGFLGLGFIQDFFFGCDSYTVSGPMKRIESYVTKNFHEYKTKEIQRFICDSEKMETVISGYHMYECPKNESIKVLDPACVSHNTNCSFELDSLAAEIEFENETMFRDFQDMLVKGKHSTRAQLELNKAEIKFESGVRQLELVRARLQQREFARKAINLNTVKQREKLGLKIGENIKKRRGKPLIYVESLAFSVALTSSSAKTRFPLTVYVRTFEGLQKAIQFPMDFKNEDDSLALASKRIVNTLFGTPNVRRRRSLRDEFIISKANDTDFSIDRHECHLSKEAHILFSDIVESMYFSIESKRGVDQSVFAGIKGIEELNYDDKNDGNNSYSDMIQFLKNAQLNITGTTSWSDILSDARGFLDVMTQRKNFTQCSGISDCAGFFFDSLDEMYEMENHPRAFEIKDALHSLNKIISSILRENITVSLLERKLSRAKSFISGSNDEMILCGQKPTIRKNSPVKVVALLGEDID</sequence>
<evidence type="ECO:0000256" key="2">
    <source>
        <dbReference type="SAM" id="Coils"/>
    </source>
</evidence>